<dbReference type="InterPro" id="IPR000683">
    <property type="entry name" value="Gfo/Idh/MocA-like_OxRdtase_N"/>
</dbReference>
<proteinExistence type="predicted"/>
<dbReference type="Gene3D" id="3.30.360.10">
    <property type="entry name" value="Dihydrodipicolinate Reductase, domain 2"/>
    <property type="match status" value="1"/>
</dbReference>
<dbReference type="Proteomes" id="UP000437736">
    <property type="component" value="Unassembled WGS sequence"/>
</dbReference>
<evidence type="ECO:0000256" key="1">
    <source>
        <dbReference type="ARBA" id="ARBA00023002"/>
    </source>
</evidence>
<evidence type="ECO:0000259" key="3">
    <source>
        <dbReference type="Pfam" id="PF22725"/>
    </source>
</evidence>
<dbReference type="EMBL" id="WJHE01000898">
    <property type="protein sequence ID" value="MST34212.1"/>
    <property type="molecule type" value="Genomic_DNA"/>
</dbReference>
<dbReference type="SUPFAM" id="SSF51735">
    <property type="entry name" value="NAD(P)-binding Rossmann-fold domains"/>
    <property type="match status" value="1"/>
</dbReference>
<evidence type="ECO:0000259" key="2">
    <source>
        <dbReference type="Pfam" id="PF01408"/>
    </source>
</evidence>
<evidence type="ECO:0000313" key="4">
    <source>
        <dbReference type="EMBL" id="MST34212.1"/>
    </source>
</evidence>
<feature type="domain" description="Gfo/Idh/MocA-like oxidoreductase N-terminal" evidence="2">
    <location>
        <begin position="6"/>
        <end position="120"/>
    </location>
</feature>
<accession>A0ABW9QY71</accession>
<sequence>MSRRLGVGLLGVGWMGALHTRAYRRLTDHYPELDVRCELVAAADVGESGRRRAVEELGYARAEPDWRAVVDDPDVDVVSVTAPNALHREMALAVLAAGKALWVEKPVGRGLAETAAVAAALGPGAVTAVGFNYRTVPLVEHAGALVAAGALGRITGFRGWFLNDYASNPWGPLNWRFSRDGAGSGALGDLMSHVVDLATALLGPLREVVAVTDVAIARRPYAAGEGEHFATLGPGALEPPGDDVPTGEVENEDSARVLARFASGASGFLEVDRAAVGPHCSLGFEIHGSTGSLSWDFERMNELQLYLADTTGDAGYRRVLARPGHGDYGRFQPGPAISMSYDDLKVIEAARFVGAVLTGDPLAPGLAEALSAARAVDAMERSAASRAWEAVA</sequence>
<evidence type="ECO:0000313" key="5">
    <source>
        <dbReference type="Proteomes" id="UP000437736"/>
    </source>
</evidence>
<keyword evidence="1" id="KW-0560">Oxidoreductase</keyword>
<organism evidence="4 5">
    <name type="scientific">Acidiferrimicrobium australe</name>
    <dbReference type="NCBI Taxonomy" id="2664430"/>
    <lineage>
        <taxon>Bacteria</taxon>
        <taxon>Bacillati</taxon>
        <taxon>Actinomycetota</taxon>
        <taxon>Acidimicrobiia</taxon>
        <taxon>Acidimicrobiales</taxon>
        <taxon>Acidimicrobiaceae</taxon>
        <taxon>Acidiferrimicrobium</taxon>
    </lineage>
</organism>
<dbReference type="PANTHER" id="PTHR43818">
    <property type="entry name" value="BCDNA.GH03377"/>
    <property type="match status" value="1"/>
</dbReference>
<protein>
    <submittedName>
        <fullName evidence="4">Gfo/Idh/MocA family oxidoreductase</fullName>
    </submittedName>
</protein>
<gene>
    <name evidence="4" type="ORF">GHK86_15970</name>
</gene>
<dbReference type="SUPFAM" id="SSF55347">
    <property type="entry name" value="Glyceraldehyde-3-phosphate dehydrogenase-like, C-terminal domain"/>
    <property type="match status" value="1"/>
</dbReference>
<dbReference type="Pfam" id="PF01408">
    <property type="entry name" value="GFO_IDH_MocA"/>
    <property type="match status" value="1"/>
</dbReference>
<reference evidence="4 5" key="1">
    <citation type="submission" date="2019-11" db="EMBL/GenBank/DDBJ databases">
        <title>Acidiferrimicrobium australis gen. nov., sp. nov., an acidophilic and obligately heterotrophic, member of the Actinobacteria that catalyses dissimilatory oxido- reduction of iron isolated from metal-rich acidic water in Chile.</title>
        <authorList>
            <person name="Gonzalez D."/>
            <person name="Huber K."/>
            <person name="Hedrich S."/>
            <person name="Rojas-Villalobos C."/>
            <person name="Quatrini R."/>
            <person name="Dinamarca M.A."/>
            <person name="Schwarz A."/>
            <person name="Canales C."/>
            <person name="Nancucheo I."/>
        </authorList>
    </citation>
    <scope>NUCLEOTIDE SEQUENCE [LARGE SCALE GENOMIC DNA]</scope>
    <source>
        <strain evidence="4 5">USS-CCA1</strain>
    </source>
</reference>
<dbReference type="InterPro" id="IPR050463">
    <property type="entry name" value="Gfo/Idh/MocA_oxidrdct_glycsds"/>
</dbReference>
<dbReference type="PANTHER" id="PTHR43818:SF11">
    <property type="entry name" value="BCDNA.GH03377"/>
    <property type="match status" value="1"/>
</dbReference>
<dbReference type="Gene3D" id="3.40.50.720">
    <property type="entry name" value="NAD(P)-binding Rossmann-like Domain"/>
    <property type="match status" value="1"/>
</dbReference>
<keyword evidence="5" id="KW-1185">Reference proteome</keyword>
<feature type="domain" description="GFO/IDH/MocA-like oxidoreductase" evidence="3">
    <location>
        <begin position="141"/>
        <end position="293"/>
    </location>
</feature>
<dbReference type="Pfam" id="PF22725">
    <property type="entry name" value="GFO_IDH_MocA_C3"/>
    <property type="match status" value="1"/>
</dbReference>
<dbReference type="InterPro" id="IPR036291">
    <property type="entry name" value="NAD(P)-bd_dom_sf"/>
</dbReference>
<dbReference type="InterPro" id="IPR055170">
    <property type="entry name" value="GFO_IDH_MocA-like_dom"/>
</dbReference>
<name>A0ABW9QY71_9ACTN</name>
<comment type="caution">
    <text evidence="4">The sequence shown here is derived from an EMBL/GenBank/DDBJ whole genome shotgun (WGS) entry which is preliminary data.</text>
</comment>